<reference evidence="1" key="1">
    <citation type="thesis" date="2020" institute="ProQuest LLC" country="789 East Eisenhower Parkway, Ann Arbor, MI, USA">
        <title>Comparative Genomics and Chromosome Evolution.</title>
        <authorList>
            <person name="Mudd A.B."/>
        </authorList>
    </citation>
    <scope>NUCLEOTIDE SEQUENCE</scope>
    <source>
        <strain evidence="1">237g6f4</strain>
        <tissue evidence="1">Blood</tissue>
    </source>
</reference>
<dbReference type="AlphaFoldDB" id="A0AAV7D115"/>
<name>A0AAV7D115_ENGPU</name>
<evidence type="ECO:0000313" key="1">
    <source>
        <dbReference type="EMBL" id="KAG8591100.1"/>
    </source>
</evidence>
<sequence>MQSCGPEHLCNRDHSAPRYLGITCRIIGAACDARTEITAPGTQAYSFILKEGVTFCKWGTAGAVSSSFPTPCASSGAGKHFSLQVLI</sequence>
<proteinExistence type="predicted"/>
<dbReference type="EMBL" id="WNYA01000001">
    <property type="protein sequence ID" value="KAG8591100.1"/>
    <property type="molecule type" value="Genomic_DNA"/>
</dbReference>
<evidence type="ECO:0000313" key="2">
    <source>
        <dbReference type="Proteomes" id="UP000824782"/>
    </source>
</evidence>
<organism evidence="1 2">
    <name type="scientific">Engystomops pustulosus</name>
    <name type="common">Tungara frog</name>
    <name type="synonym">Physalaemus pustulosus</name>
    <dbReference type="NCBI Taxonomy" id="76066"/>
    <lineage>
        <taxon>Eukaryota</taxon>
        <taxon>Metazoa</taxon>
        <taxon>Chordata</taxon>
        <taxon>Craniata</taxon>
        <taxon>Vertebrata</taxon>
        <taxon>Euteleostomi</taxon>
        <taxon>Amphibia</taxon>
        <taxon>Batrachia</taxon>
        <taxon>Anura</taxon>
        <taxon>Neobatrachia</taxon>
        <taxon>Hyloidea</taxon>
        <taxon>Leptodactylidae</taxon>
        <taxon>Leiuperinae</taxon>
        <taxon>Engystomops</taxon>
    </lineage>
</organism>
<gene>
    <name evidence="1" type="ORF">GDO81_000025</name>
</gene>
<accession>A0AAV7D115</accession>
<comment type="caution">
    <text evidence="1">The sequence shown here is derived from an EMBL/GenBank/DDBJ whole genome shotgun (WGS) entry which is preliminary data.</text>
</comment>
<dbReference type="Proteomes" id="UP000824782">
    <property type="component" value="Unassembled WGS sequence"/>
</dbReference>
<protein>
    <submittedName>
        <fullName evidence="1">Uncharacterized protein</fullName>
    </submittedName>
</protein>
<keyword evidence="2" id="KW-1185">Reference proteome</keyword>